<keyword evidence="2" id="KW-1185">Reference proteome</keyword>
<gene>
    <name evidence="1" type="ORF">SAMN04488522_104754</name>
</gene>
<reference evidence="2" key="1">
    <citation type="submission" date="2016-11" db="EMBL/GenBank/DDBJ databases">
        <authorList>
            <person name="Varghese N."/>
            <person name="Submissions S."/>
        </authorList>
    </citation>
    <scope>NUCLEOTIDE SEQUENCE [LARGE SCALE GENOMIC DNA]</scope>
    <source>
        <strain evidence="2">DSM 16990</strain>
    </source>
</reference>
<dbReference type="Proteomes" id="UP000184287">
    <property type="component" value="Unassembled WGS sequence"/>
</dbReference>
<dbReference type="OrthoDB" id="9813917at2"/>
<dbReference type="InterPro" id="IPR052922">
    <property type="entry name" value="Cytidylate_Kinase-2"/>
</dbReference>
<dbReference type="GO" id="GO:0016301">
    <property type="term" value="F:kinase activity"/>
    <property type="evidence" value="ECO:0007669"/>
    <property type="project" value="UniProtKB-KW"/>
</dbReference>
<dbReference type="SUPFAM" id="SSF52540">
    <property type="entry name" value="P-loop containing nucleoside triphosphate hydrolases"/>
    <property type="match status" value="1"/>
</dbReference>
<dbReference type="InterPro" id="IPR027417">
    <property type="entry name" value="P-loop_NTPase"/>
</dbReference>
<evidence type="ECO:0000313" key="2">
    <source>
        <dbReference type="Proteomes" id="UP000184287"/>
    </source>
</evidence>
<dbReference type="Pfam" id="PF13238">
    <property type="entry name" value="AAA_18"/>
    <property type="match status" value="1"/>
</dbReference>
<dbReference type="AlphaFoldDB" id="A0A1M5HPR2"/>
<organism evidence="1 2">
    <name type="scientific">Pedobacter caeni</name>
    <dbReference type="NCBI Taxonomy" id="288992"/>
    <lineage>
        <taxon>Bacteria</taxon>
        <taxon>Pseudomonadati</taxon>
        <taxon>Bacteroidota</taxon>
        <taxon>Sphingobacteriia</taxon>
        <taxon>Sphingobacteriales</taxon>
        <taxon>Sphingobacteriaceae</taxon>
        <taxon>Pedobacter</taxon>
    </lineage>
</organism>
<protein>
    <submittedName>
        <fullName evidence="1">Adenylate kinase</fullName>
    </submittedName>
</protein>
<keyword evidence="1" id="KW-0418">Kinase</keyword>
<keyword evidence="1" id="KW-0808">Transferase</keyword>
<dbReference type="STRING" id="288992.SAMN04488522_104754"/>
<name>A0A1M5HPR2_9SPHI</name>
<accession>A0A1M5HPR2</accession>
<dbReference type="NCBIfam" id="NF004861">
    <property type="entry name" value="PRK06217.1"/>
    <property type="match status" value="1"/>
</dbReference>
<dbReference type="PANTHER" id="PTHR37816">
    <property type="entry name" value="YALI0E33011P"/>
    <property type="match status" value="1"/>
</dbReference>
<proteinExistence type="predicted"/>
<dbReference type="Gene3D" id="3.40.50.300">
    <property type="entry name" value="P-loop containing nucleotide triphosphate hydrolases"/>
    <property type="match status" value="1"/>
</dbReference>
<dbReference type="EMBL" id="FQUQ01000004">
    <property type="protein sequence ID" value="SHG17878.1"/>
    <property type="molecule type" value="Genomic_DNA"/>
</dbReference>
<sequence length="183" mass="21547">MKLHIFGASGSGVTTLGAALSKRLNIPYFDSDEYFWVPSDPPYTLKRDPQERNDHMRMALNRQDDWILGGSMYNWGEGVYPYFDLVVFLWIPPEIRMERIRKREMERYGEQILSDPERKMQSDAFIRWASDYDANTGIASRTLNVHEQWMKKMEYPILEIRTDLSTAARMDLILDQLSLLKMI</sequence>
<evidence type="ECO:0000313" key="1">
    <source>
        <dbReference type="EMBL" id="SHG17878.1"/>
    </source>
</evidence>
<dbReference type="RefSeq" id="WP_073233519.1">
    <property type="nucleotide sequence ID" value="NZ_FQUQ01000004.1"/>
</dbReference>
<dbReference type="PANTHER" id="PTHR37816:SF2">
    <property type="entry name" value="DNA TOPOLOGY MODULATION PROTEIN FLAR-RELATED PROTEIN"/>
    <property type="match status" value="1"/>
</dbReference>